<keyword evidence="5" id="KW-1185">Reference proteome</keyword>
<comment type="caution">
    <text evidence="4">The sequence shown here is derived from an EMBL/GenBank/DDBJ whole genome shotgun (WGS) entry which is preliminary data.</text>
</comment>
<dbReference type="InterPro" id="IPR006640">
    <property type="entry name" value="SprT-like_domain"/>
</dbReference>
<protein>
    <submittedName>
        <fullName evidence="4">DUF2786 domain-containing protein</fullName>
    </submittedName>
</protein>
<dbReference type="Proteomes" id="UP000443582">
    <property type="component" value="Unassembled WGS sequence"/>
</dbReference>
<dbReference type="EMBL" id="QDKL01000003">
    <property type="protein sequence ID" value="RZF20861.1"/>
    <property type="molecule type" value="Genomic_DNA"/>
</dbReference>
<dbReference type="Pfam" id="PF10979">
    <property type="entry name" value="DUF2786"/>
    <property type="match status" value="1"/>
</dbReference>
<dbReference type="InterPro" id="IPR024498">
    <property type="entry name" value="DUF2786"/>
</dbReference>
<dbReference type="RefSeq" id="WP_115363090.1">
    <property type="nucleotide sequence ID" value="NZ_QDKL01000003.1"/>
</dbReference>
<dbReference type="InterPro" id="IPR055592">
    <property type="entry name" value="DUF7168"/>
</dbReference>
<evidence type="ECO:0000259" key="2">
    <source>
        <dbReference type="Pfam" id="PF10979"/>
    </source>
</evidence>
<dbReference type="Pfam" id="PF23771">
    <property type="entry name" value="DUF7168"/>
    <property type="match status" value="1"/>
</dbReference>
<feature type="domain" description="DUF7168" evidence="3">
    <location>
        <begin position="199"/>
        <end position="306"/>
    </location>
</feature>
<name>A0ABY0ID35_9BACT</name>
<gene>
    <name evidence="4" type="ORF">DAY19_12825</name>
</gene>
<dbReference type="Pfam" id="PF10263">
    <property type="entry name" value="SprT-like"/>
    <property type="match status" value="1"/>
</dbReference>
<feature type="domain" description="SprT-like" evidence="1">
    <location>
        <begin position="63"/>
        <end position="115"/>
    </location>
</feature>
<proteinExistence type="predicted"/>
<evidence type="ECO:0000313" key="4">
    <source>
        <dbReference type="EMBL" id="RZF20861.1"/>
    </source>
</evidence>
<evidence type="ECO:0000259" key="3">
    <source>
        <dbReference type="Pfam" id="PF23771"/>
    </source>
</evidence>
<organism evidence="4 5">
    <name type="scientific">Halobacteriovorax vibrionivorans</name>
    <dbReference type="NCBI Taxonomy" id="2152716"/>
    <lineage>
        <taxon>Bacteria</taxon>
        <taxon>Pseudomonadati</taxon>
        <taxon>Bdellovibrionota</taxon>
        <taxon>Bacteriovoracia</taxon>
        <taxon>Bacteriovoracales</taxon>
        <taxon>Halobacteriovoraceae</taxon>
        <taxon>Halobacteriovorax</taxon>
    </lineage>
</organism>
<evidence type="ECO:0000259" key="1">
    <source>
        <dbReference type="Pfam" id="PF10263"/>
    </source>
</evidence>
<feature type="domain" description="DUF2786" evidence="2">
    <location>
        <begin position="140"/>
        <end position="174"/>
    </location>
</feature>
<reference evidence="5" key="1">
    <citation type="journal article" date="2019" name="Int. J. Syst. Evol. Microbiol.">
        <title>Halobacteriovorax valvorus sp. nov., a novel prokaryotic predator isolated from coastal seawater of China.</title>
        <authorList>
            <person name="Chen M.-X."/>
        </authorList>
    </citation>
    <scope>NUCLEOTIDE SEQUENCE [LARGE SCALE GENOMIC DNA]</scope>
    <source>
        <strain evidence="5">BL9</strain>
    </source>
</reference>
<accession>A0ABY0ID35</accession>
<evidence type="ECO:0000313" key="5">
    <source>
        <dbReference type="Proteomes" id="UP000443582"/>
    </source>
</evidence>
<sequence>MFIYNENTQLFIKKVRLKARDIFAGMGLELKRSRLHYKGVMYPLSFVVNESDKVLGFYDPLIYQIGINKCFMTMNDEELLENVLKHEIAHFMVHVTCGISEQAHGVEFRNIFKRYAWNQDFSKSQINLAAYTKTSNQVTQKIQKLLELAKSDNEFEAKLAARKANDLIAKHNLEKVRLTNFTRNEIDMRELEDTYVKRVASFKRRNLLHDCLYDILKEFSVAPVFSSGRGGGYLEVIGAKENVEAAHYIYDYTTQAMNGLWLQAKKSSNLKGVRAKNTYFKSFTKSFLQELKKSQQQHISSRELVHLNGLTSAHRNRVYPRVSSQSSQSSSFDPKAWSLGNKAGKSFKIGKGINGKASTKLITY</sequence>